<protein>
    <submittedName>
        <fullName evidence="1">Uncharacterized protein</fullName>
    </submittedName>
</protein>
<proteinExistence type="predicted"/>
<accession>A0AAJ8BX20</accession>
<organism evidence="1">
    <name type="scientific">Aspergillus niger</name>
    <dbReference type="NCBI Taxonomy" id="5061"/>
    <lineage>
        <taxon>Eukaryota</taxon>
        <taxon>Fungi</taxon>
        <taxon>Dikarya</taxon>
        <taxon>Ascomycota</taxon>
        <taxon>Pezizomycotina</taxon>
        <taxon>Eurotiomycetes</taxon>
        <taxon>Eurotiomycetidae</taxon>
        <taxon>Eurotiales</taxon>
        <taxon>Aspergillaceae</taxon>
        <taxon>Aspergillus</taxon>
        <taxon>Aspergillus subgen. Circumdati</taxon>
    </lineage>
</organism>
<dbReference type="AlphaFoldDB" id="A0AAJ8BX20"/>
<dbReference type="GeneID" id="84592256"/>
<evidence type="ECO:0000313" key="1">
    <source>
        <dbReference type="RefSeq" id="XP_059605485.1"/>
    </source>
</evidence>
<name>A0AAJ8BX20_ASPNG</name>
<sequence length="150" mass="16604">MEAHQMSPYADDEYTVGWICARPIELKEGIEDYGFGVIQFSIGDLGGVGGLLLLVERGEQGVRAVVAKEIPVEHKAGKILSSSLFWEDWSYIRGYFAPMFTFCQDSIIAAQMIVPGASNYRHRTGSGKRNSSLRATMARDYSLDPCQFGV</sequence>
<reference evidence="1" key="2">
    <citation type="submission" date="2025-08" db="UniProtKB">
        <authorList>
            <consortium name="RefSeq"/>
        </authorList>
    </citation>
    <scope>IDENTIFICATION</scope>
</reference>
<dbReference type="KEGG" id="ang:An11g03980"/>
<reference evidence="1" key="1">
    <citation type="submission" date="2025-02" db="EMBL/GenBank/DDBJ databases">
        <authorList>
            <consortium name="NCBI Genome Project"/>
        </authorList>
    </citation>
    <scope>NUCLEOTIDE SEQUENCE</scope>
</reference>
<gene>
    <name evidence="1" type="ORF">An11g03980</name>
</gene>
<dbReference type="RefSeq" id="XP_059605485.1">
    <property type="nucleotide sequence ID" value="XM_059750199.1"/>
</dbReference>
<dbReference type="VEuPathDB" id="FungiDB:An11g03980"/>